<gene>
    <name evidence="5" type="ORF">P9989_01355</name>
</gene>
<dbReference type="CDD" id="cd03141">
    <property type="entry name" value="GATase1_Hsp31_like"/>
    <property type="match status" value="1"/>
</dbReference>
<dbReference type="PANTHER" id="PTHR48094">
    <property type="entry name" value="PROTEIN/NUCLEIC ACID DEGLYCASE DJ-1-RELATED"/>
    <property type="match status" value="1"/>
</dbReference>
<dbReference type="SUPFAM" id="SSF52317">
    <property type="entry name" value="Class I glutamine amidotransferase-like"/>
    <property type="match status" value="1"/>
</dbReference>
<dbReference type="InterPro" id="IPR050325">
    <property type="entry name" value="Prot/Nucl_acid_deglycase"/>
</dbReference>
<evidence type="ECO:0000256" key="2">
    <source>
        <dbReference type="ARBA" id="ARBA00023239"/>
    </source>
</evidence>
<evidence type="ECO:0000256" key="1">
    <source>
        <dbReference type="ARBA" id="ARBA00023016"/>
    </source>
</evidence>
<keyword evidence="6" id="KW-1185">Reference proteome</keyword>
<evidence type="ECO:0000256" key="3">
    <source>
        <dbReference type="ARBA" id="ARBA00038493"/>
    </source>
</evidence>
<keyword evidence="1" id="KW-0346">Stress response</keyword>
<reference evidence="5 6" key="1">
    <citation type="submission" date="2023-04" db="EMBL/GenBank/DDBJ databases">
        <title>Genome sequence of Halobacillus naozhouensis KACC 21980.</title>
        <authorList>
            <person name="Kim S."/>
            <person name="Heo J."/>
            <person name="Kwon S.-W."/>
        </authorList>
    </citation>
    <scope>NUCLEOTIDE SEQUENCE [LARGE SCALE GENOMIC DNA]</scope>
    <source>
        <strain evidence="5 6">KCTC 13234</strain>
    </source>
</reference>
<organism evidence="5 6">
    <name type="scientific">Halobacillus naozhouensis</name>
    <dbReference type="NCBI Taxonomy" id="554880"/>
    <lineage>
        <taxon>Bacteria</taxon>
        <taxon>Bacillati</taxon>
        <taxon>Bacillota</taxon>
        <taxon>Bacilli</taxon>
        <taxon>Bacillales</taxon>
        <taxon>Bacillaceae</taxon>
        <taxon>Halobacillus</taxon>
    </lineage>
</organism>
<keyword evidence="2" id="KW-0456">Lyase</keyword>
<dbReference type="Pfam" id="PF01965">
    <property type="entry name" value="DJ-1_PfpI"/>
    <property type="match status" value="1"/>
</dbReference>
<comment type="similarity">
    <text evidence="3">Belongs to the peptidase C56 family. HSP31-like subfamily.</text>
</comment>
<evidence type="ECO:0000313" key="5">
    <source>
        <dbReference type="EMBL" id="WFT75083.1"/>
    </source>
</evidence>
<dbReference type="RefSeq" id="WP_283077052.1">
    <property type="nucleotide sequence ID" value="NZ_CP121671.1"/>
</dbReference>
<dbReference type="Proteomes" id="UP001221597">
    <property type="component" value="Chromosome"/>
</dbReference>
<dbReference type="Gene3D" id="3.40.50.880">
    <property type="match status" value="1"/>
</dbReference>
<dbReference type="InterPro" id="IPR002818">
    <property type="entry name" value="DJ-1/PfpI"/>
</dbReference>
<sequence>MSKQILMVVTNHEKINEDKTTGIWLSEFGEAYNEFIKHGYEVTVASPRGGKAPVDPNSVSEDEPQEILESKQHLEDTISINELSADSFDAIFLPGGHGTMFDFPDNQKLAELIRDMYESDKLVAAVCHGPAGLVGVKLSNGEPLVKGKQVNSFTNAEEADTALDQYMPFLLESKLRELGANFATADNWSKHVEIDDHLITGQNPQSTLVVAKELMNQLSR</sequence>
<evidence type="ECO:0000313" key="6">
    <source>
        <dbReference type="Proteomes" id="UP001221597"/>
    </source>
</evidence>
<accession>A0ABY8J100</accession>
<keyword evidence="5" id="KW-0315">Glutamine amidotransferase</keyword>
<feature type="domain" description="DJ-1/PfpI" evidence="4">
    <location>
        <begin position="26"/>
        <end position="216"/>
    </location>
</feature>
<dbReference type="InterPro" id="IPR029062">
    <property type="entry name" value="Class_I_gatase-like"/>
</dbReference>
<protein>
    <submittedName>
        <fullName evidence="5">Type 1 glutamine amidotransferase domain-containing protein</fullName>
    </submittedName>
</protein>
<name>A0ABY8J100_9BACI</name>
<evidence type="ECO:0000259" key="4">
    <source>
        <dbReference type="Pfam" id="PF01965"/>
    </source>
</evidence>
<proteinExistence type="inferred from homology"/>
<dbReference type="PANTHER" id="PTHR48094:SF11">
    <property type="entry name" value="GLUTATHIONE-INDEPENDENT GLYOXALASE HSP31-RELATED"/>
    <property type="match status" value="1"/>
</dbReference>
<dbReference type="EMBL" id="CP121671">
    <property type="protein sequence ID" value="WFT75083.1"/>
    <property type="molecule type" value="Genomic_DNA"/>
</dbReference>